<evidence type="ECO:0000259" key="4">
    <source>
        <dbReference type="Pfam" id="PF00582"/>
    </source>
</evidence>
<feature type="domain" description="UspA" evidence="4">
    <location>
        <begin position="15"/>
        <end position="152"/>
    </location>
</feature>
<dbReference type="PRINTS" id="PR01438">
    <property type="entry name" value="UNVRSLSTRESS"/>
</dbReference>
<dbReference type="Gene3D" id="3.40.50.620">
    <property type="entry name" value="HUPs"/>
    <property type="match status" value="2"/>
</dbReference>
<dbReference type="SUPFAM" id="SSF52402">
    <property type="entry name" value="Adenine nucleotide alpha hydrolases-like"/>
    <property type="match status" value="2"/>
</dbReference>
<evidence type="ECO:0000256" key="3">
    <source>
        <dbReference type="ARBA" id="ARBA00022840"/>
    </source>
</evidence>
<dbReference type="InterPro" id="IPR014729">
    <property type="entry name" value="Rossmann-like_a/b/a_fold"/>
</dbReference>
<gene>
    <name evidence="5" type="ORF">BJ987_004284</name>
</gene>
<name>A0ABS4QIH3_9NOCA</name>
<evidence type="ECO:0000256" key="1">
    <source>
        <dbReference type="ARBA" id="ARBA00008791"/>
    </source>
</evidence>
<sequence length="302" mass="31232">MSTRPDDPHRLASAPIVVGTDGSEGAERAVRWAAEIAARRGRRLLIAHGLDIAASQALIAASGIVAPVGQITGARAERVLDSARRLALLAAPGIEIETETSDLSPGKLLVELSESANLVVLGGTGRAGTLAHLGSTVLAVTSRGHGDIVVIRAAPGQEPRTSGPVVVGVDGGPVSSAAVATAFAAAAERGTDLVAVHCWSEWHYGEILDEARAAALQKTLEAEEDAVLAERLAGWSEKYPDVQLTRDVSVSGPTDRLLHWSTSAQLVVVGSRGRGGFRGLLLGSTSSFLVQRAECPVLVAHP</sequence>
<dbReference type="PANTHER" id="PTHR46268:SF27">
    <property type="entry name" value="UNIVERSAL STRESS PROTEIN RV2623"/>
    <property type="match status" value="1"/>
</dbReference>
<accession>A0ABS4QIH3</accession>
<protein>
    <submittedName>
        <fullName evidence="5">Nucleotide-binding universal stress UspA family protein</fullName>
    </submittedName>
</protein>
<dbReference type="PANTHER" id="PTHR46268">
    <property type="entry name" value="STRESS RESPONSE PROTEIN NHAX"/>
    <property type="match status" value="1"/>
</dbReference>
<comment type="caution">
    <text evidence="5">The sequence shown here is derived from an EMBL/GenBank/DDBJ whole genome shotgun (WGS) entry which is preliminary data.</text>
</comment>
<evidence type="ECO:0000313" key="6">
    <source>
        <dbReference type="Proteomes" id="UP001519325"/>
    </source>
</evidence>
<comment type="similarity">
    <text evidence="1">Belongs to the universal stress protein A family.</text>
</comment>
<keyword evidence="3" id="KW-0067">ATP-binding</keyword>
<reference evidence="5 6" key="1">
    <citation type="submission" date="2021-03" db="EMBL/GenBank/DDBJ databases">
        <title>Sequencing the genomes of 1000 actinobacteria strains.</title>
        <authorList>
            <person name="Klenk H.-P."/>
        </authorList>
    </citation>
    <scope>NUCLEOTIDE SEQUENCE [LARGE SCALE GENOMIC DNA]</scope>
    <source>
        <strain evidence="5 6">DSM 45516</strain>
    </source>
</reference>
<keyword evidence="2" id="KW-0547">Nucleotide-binding</keyword>
<dbReference type="Pfam" id="PF00582">
    <property type="entry name" value="Usp"/>
    <property type="match status" value="2"/>
</dbReference>
<dbReference type="Proteomes" id="UP001519325">
    <property type="component" value="Unassembled WGS sequence"/>
</dbReference>
<feature type="domain" description="UspA" evidence="4">
    <location>
        <begin position="164"/>
        <end position="300"/>
    </location>
</feature>
<evidence type="ECO:0000256" key="2">
    <source>
        <dbReference type="ARBA" id="ARBA00022741"/>
    </source>
</evidence>
<keyword evidence="6" id="KW-1185">Reference proteome</keyword>
<dbReference type="InterPro" id="IPR006016">
    <property type="entry name" value="UspA"/>
</dbReference>
<dbReference type="EMBL" id="JAGGMR010000001">
    <property type="protein sequence ID" value="MBP2191383.1"/>
    <property type="molecule type" value="Genomic_DNA"/>
</dbReference>
<dbReference type="InterPro" id="IPR006015">
    <property type="entry name" value="Universal_stress_UspA"/>
</dbReference>
<proteinExistence type="inferred from homology"/>
<organism evidence="5 6">
    <name type="scientific">Nocardia goodfellowii</name>
    <dbReference type="NCBI Taxonomy" id="882446"/>
    <lineage>
        <taxon>Bacteria</taxon>
        <taxon>Bacillati</taxon>
        <taxon>Actinomycetota</taxon>
        <taxon>Actinomycetes</taxon>
        <taxon>Mycobacteriales</taxon>
        <taxon>Nocardiaceae</taxon>
        <taxon>Nocardia</taxon>
    </lineage>
</organism>
<dbReference type="RefSeq" id="WP_209892930.1">
    <property type="nucleotide sequence ID" value="NZ_JAGGMR010000001.1"/>
</dbReference>
<evidence type="ECO:0000313" key="5">
    <source>
        <dbReference type="EMBL" id="MBP2191383.1"/>
    </source>
</evidence>